<feature type="region of interest" description="Disordered" evidence="1">
    <location>
        <begin position="37"/>
        <end position="382"/>
    </location>
</feature>
<accession>K2M2L4</accession>
<feature type="compositionally biased region" description="Polar residues" evidence="1">
    <location>
        <begin position="327"/>
        <end position="348"/>
    </location>
</feature>
<feature type="compositionally biased region" description="Basic and acidic residues" evidence="1">
    <location>
        <begin position="95"/>
        <end position="106"/>
    </location>
</feature>
<name>K2M2L4_TRYCR</name>
<dbReference type="EMBL" id="AHKC01013878">
    <property type="protein sequence ID" value="EKF29183.1"/>
    <property type="molecule type" value="Genomic_DNA"/>
</dbReference>
<evidence type="ECO:0000256" key="2">
    <source>
        <dbReference type="SAM" id="SignalP"/>
    </source>
</evidence>
<keyword evidence="4" id="KW-1185">Reference proteome</keyword>
<proteinExistence type="predicted"/>
<protein>
    <submittedName>
        <fullName evidence="3">Mucin-associated surface protein (MASP), putative</fullName>
    </submittedName>
</protein>
<feature type="non-terminal residue" evidence="3">
    <location>
        <position position="382"/>
    </location>
</feature>
<evidence type="ECO:0000313" key="4">
    <source>
        <dbReference type="Proteomes" id="UP000007350"/>
    </source>
</evidence>
<organism evidence="3 4">
    <name type="scientific">Trypanosoma cruzi marinkellei</name>
    <dbReference type="NCBI Taxonomy" id="85056"/>
    <lineage>
        <taxon>Eukaryota</taxon>
        <taxon>Discoba</taxon>
        <taxon>Euglenozoa</taxon>
        <taxon>Kinetoplastea</taxon>
        <taxon>Metakinetoplastina</taxon>
        <taxon>Trypanosomatida</taxon>
        <taxon>Trypanosomatidae</taxon>
        <taxon>Trypanosoma</taxon>
        <taxon>Schizotrypanum</taxon>
    </lineage>
</organism>
<evidence type="ECO:0000313" key="3">
    <source>
        <dbReference type="EMBL" id="EKF29183.1"/>
    </source>
</evidence>
<reference evidence="3 4" key="1">
    <citation type="journal article" date="2012" name="BMC Genomics">
        <title>Comparative genomic analysis of human infective Trypanosoma cruzi lineages with the bat-restricted subspecies T. cruzi marinkellei.</title>
        <authorList>
            <person name="Franzen O."/>
            <person name="Talavera-Lopez C."/>
            <person name="Ochaya S."/>
            <person name="Butler C.E."/>
            <person name="Messenger L.A."/>
            <person name="Lewis M.D."/>
            <person name="Llewellyn M.S."/>
            <person name="Marinkelle C.J."/>
            <person name="Tyler K.M."/>
            <person name="Miles M.A."/>
            <person name="Andersson B."/>
        </authorList>
    </citation>
    <scope>NUCLEOTIDE SEQUENCE [LARGE SCALE GENOMIC DNA]</scope>
    <source>
        <strain evidence="3 4">B7</strain>
    </source>
</reference>
<feature type="signal peptide" evidence="2">
    <location>
        <begin position="1"/>
        <end position="26"/>
    </location>
</feature>
<feature type="compositionally biased region" description="Gly residues" evidence="1">
    <location>
        <begin position="192"/>
        <end position="206"/>
    </location>
</feature>
<evidence type="ECO:0000256" key="1">
    <source>
        <dbReference type="SAM" id="MobiDB-lite"/>
    </source>
</evidence>
<dbReference type="Proteomes" id="UP000007350">
    <property type="component" value="Unassembled WGS sequence"/>
</dbReference>
<feature type="compositionally biased region" description="Low complexity" evidence="1">
    <location>
        <begin position="270"/>
        <end position="281"/>
    </location>
</feature>
<gene>
    <name evidence="3" type="ORF">MOQ_007045</name>
</gene>
<sequence length="382" mass="39008">MAVMMAGHVLLVCALCVLWCSTAVVASEGSGVTEITDEPLKGLQSSSKDGHENELEISKPVGGVSNTSTELLNAQDVTNGSPQEGSVKQPPADKVGQKGKGEKAEVQEMEVEEAIRGGQKQPQDAPDGAQGREDSTQHKRNTSPTAAEKLLTSEESPGQAVTPPQPPATSPLPDATVSEDSGRSEVGAAAGHTGGGSSGGSSGVSNGGEDATLEVPVPGNDSLSPTTNVGGVLQTTGDNSATPEDNTLVSDEQAGKATPPVPPTPQEQITLTEESPKTTTTAPNGSGTPTQKDENTAKSRTGTESDAPKPSSTNGVAGQHSQERNTSDVMKSTAANSSEDTAASSIYTNGDGDAQGKENENDDDPERHDPKGTYDDPETDNN</sequence>
<feature type="compositionally biased region" description="Polar residues" evidence="1">
    <location>
        <begin position="308"/>
        <end position="320"/>
    </location>
</feature>
<feature type="compositionally biased region" description="Polar residues" evidence="1">
    <location>
        <begin position="64"/>
        <end position="86"/>
    </location>
</feature>
<keyword evidence="2" id="KW-0732">Signal</keyword>
<feature type="compositionally biased region" description="Basic and acidic residues" evidence="1">
    <location>
        <begin position="48"/>
        <end position="57"/>
    </location>
</feature>
<comment type="caution">
    <text evidence="3">The sequence shown here is derived from an EMBL/GenBank/DDBJ whole genome shotgun (WGS) entry which is preliminary data.</text>
</comment>
<dbReference type="OrthoDB" id="10663581at2759"/>
<feature type="compositionally biased region" description="Basic and acidic residues" evidence="1">
    <location>
        <begin position="291"/>
        <end position="307"/>
    </location>
</feature>
<dbReference type="AlphaFoldDB" id="K2M2L4"/>
<feature type="compositionally biased region" description="Basic and acidic residues" evidence="1">
    <location>
        <begin position="354"/>
        <end position="374"/>
    </location>
</feature>
<feature type="compositionally biased region" description="Polar residues" evidence="1">
    <location>
        <begin position="221"/>
        <end position="250"/>
    </location>
</feature>
<feature type="chain" id="PRO_5003863337" evidence="2">
    <location>
        <begin position="27"/>
        <end position="382"/>
    </location>
</feature>